<comment type="caution">
    <text evidence="2">The sequence shown here is derived from an EMBL/GenBank/DDBJ whole genome shotgun (WGS) entry which is preliminary data.</text>
</comment>
<protein>
    <submittedName>
        <fullName evidence="2">DUF805 domain-containing protein</fullName>
    </submittedName>
</protein>
<feature type="transmembrane region" description="Helical" evidence="1">
    <location>
        <begin position="82"/>
        <end position="103"/>
    </location>
</feature>
<dbReference type="EMBL" id="JABZSQ010000143">
    <property type="protein sequence ID" value="MBF1415447.1"/>
    <property type="molecule type" value="Genomic_DNA"/>
</dbReference>
<organism evidence="2 3">
    <name type="scientific">Prevotella histicola</name>
    <dbReference type="NCBI Taxonomy" id="470565"/>
    <lineage>
        <taxon>Bacteria</taxon>
        <taxon>Pseudomonadati</taxon>
        <taxon>Bacteroidota</taxon>
        <taxon>Bacteroidia</taxon>
        <taxon>Bacteroidales</taxon>
        <taxon>Prevotellaceae</taxon>
        <taxon>Prevotella</taxon>
    </lineage>
</organism>
<evidence type="ECO:0000256" key="1">
    <source>
        <dbReference type="SAM" id="Phobius"/>
    </source>
</evidence>
<name>A0A930HZ16_9BACT</name>
<dbReference type="RefSeq" id="WP_219495877.1">
    <property type="nucleotide sequence ID" value="NZ_CAUOMI010000017.1"/>
</dbReference>
<dbReference type="AlphaFoldDB" id="A0A930HZ16"/>
<evidence type="ECO:0000313" key="2">
    <source>
        <dbReference type="EMBL" id="MBF1415447.1"/>
    </source>
</evidence>
<keyword evidence="1" id="KW-0812">Transmembrane</keyword>
<dbReference type="PANTHER" id="PTHR34980:SF2">
    <property type="entry name" value="INNER MEMBRANE PROTEIN YHAH-RELATED"/>
    <property type="match status" value="1"/>
</dbReference>
<sequence length="179" mass="20019">MSQLKELPQVSFAEAAQNVFKKMFQFKGRIRRSEYWWGVLVLTICAIVLSLIPFIGQIAVLFLYIAATSMLFRRLHDTGRSGWWWGCQFCLGFISLIFFATAIDFHAYMQAVAENNSTEIIKVISDGLTGTSGVLGLIFYLVASILGLVLFALTLLDSKPEANKYGDSPKYVAENVAEE</sequence>
<dbReference type="GO" id="GO:0005886">
    <property type="term" value="C:plasma membrane"/>
    <property type="evidence" value="ECO:0007669"/>
    <property type="project" value="TreeGrafter"/>
</dbReference>
<dbReference type="InterPro" id="IPR008523">
    <property type="entry name" value="DUF805"/>
</dbReference>
<evidence type="ECO:0000313" key="3">
    <source>
        <dbReference type="Proteomes" id="UP000757461"/>
    </source>
</evidence>
<keyword evidence="1" id="KW-1133">Transmembrane helix</keyword>
<keyword evidence="1" id="KW-0472">Membrane</keyword>
<feature type="transmembrane region" description="Helical" evidence="1">
    <location>
        <begin position="35"/>
        <end position="52"/>
    </location>
</feature>
<dbReference type="Pfam" id="PF05656">
    <property type="entry name" value="DUF805"/>
    <property type="match status" value="1"/>
</dbReference>
<dbReference type="Proteomes" id="UP000757461">
    <property type="component" value="Unassembled WGS sequence"/>
</dbReference>
<feature type="transmembrane region" description="Helical" evidence="1">
    <location>
        <begin position="137"/>
        <end position="156"/>
    </location>
</feature>
<accession>A0A930HZ16</accession>
<dbReference type="PANTHER" id="PTHR34980">
    <property type="entry name" value="INNER MEMBRANE PROTEIN-RELATED-RELATED"/>
    <property type="match status" value="1"/>
</dbReference>
<gene>
    <name evidence="2" type="ORF">HXN33_07700</name>
</gene>
<reference evidence="2" key="1">
    <citation type="submission" date="2020-04" db="EMBL/GenBank/DDBJ databases">
        <title>Deep metagenomics examines the oral microbiome during advanced dental caries in children, revealing novel taxa and co-occurrences with host molecules.</title>
        <authorList>
            <person name="Baker J.L."/>
            <person name="Morton J.T."/>
            <person name="Dinis M."/>
            <person name="Alvarez R."/>
            <person name="Tran N.C."/>
            <person name="Knight R."/>
            <person name="Edlund A."/>
        </authorList>
    </citation>
    <scope>NUCLEOTIDE SEQUENCE</scope>
    <source>
        <strain evidence="2">JCVI_25_bin.9</strain>
    </source>
</reference>
<proteinExistence type="predicted"/>